<dbReference type="NCBIfam" id="TIGR00045">
    <property type="entry name" value="glycerate kinase"/>
    <property type="match status" value="1"/>
</dbReference>
<dbReference type="Proteomes" id="UP001500711">
    <property type="component" value="Unassembled WGS sequence"/>
</dbReference>
<evidence type="ECO:0000313" key="5">
    <source>
        <dbReference type="EMBL" id="GAA3661817.1"/>
    </source>
</evidence>
<accession>A0ABP7BIH0</accession>
<evidence type="ECO:0000256" key="4">
    <source>
        <dbReference type="PIRNR" id="PIRNR006078"/>
    </source>
</evidence>
<evidence type="ECO:0000313" key="6">
    <source>
        <dbReference type="Proteomes" id="UP001500711"/>
    </source>
</evidence>
<dbReference type="InterPro" id="IPR036129">
    <property type="entry name" value="Glycerate_kinase_sf"/>
</dbReference>
<evidence type="ECO:0000256" key="2">
    <source>
        <dbReference type="ARBA" id="ARBA00022679"/>
    </source>
</evidence>
<evidence type="ECO:0000256" key="3">
    <source>
        <dbReference type="ARBA" id="ARBA00022777"/>
    </source>
</evidence>
<gene>
    <name evidence="5" type="ORF">GCM10022267_55030</name>
</gene>
<dbReference type="InterPro" id="IPR018193">
    <property type="entry name" value="Glyc_kinase_flavodox-like_fold"/>
</dbReference>
<dbReference type="Gene3D" id="3.90.1510.10">
    <property type="entry name" value="Glycerate kinase, domain 2"/>
    <property type="match status" value="1"/>
</dbReference>
<keyword evidence="2 4" id="KW-0808">Transferase</keyword>
<dbReference type="SUPFAM" id="SSF110738">
    <property type="entry name" value="Glycerate kinase I"/>
    <property type="match status" value="1"/>
</dbReference>
<dbReference type="Pfam" id="PF02595">
    <property type="entry name" value="Gly_kinase"/>
    <property type="match status" value="1"/>
</dbReference>
<protein>
    <submittedName>
        <fullName evidence="5">Glycerate kinase</fullName>
    </submittedName>
</protein>
<sequence length="375" mass="36960">MNAPILVCLDKFRGCLTAEEASAAVALGVIAAGGHAVAMPVADGGEGTLAALTGAGYRLLHADVRGPTGRPVRAAFAVRGTRAVIEMAQASGLDALPGRPAPLVADSHGTGELIRAALDHGCLDLVLAVGGSATTDGGAGLLRALGARITDAHGVPVGPGGAALTTAAHIDLSTLDFRLRLARVTLVSDVDNPLLGPAGAAAVFAPQKGASPRDVEVLERGLRQFAAVVAAATGRDLSSAAGAGAAGGTGFAALAALGAQRVPGASFVLGELGVEEALRGASLVVVGEGRFDEQSLRGKAPVGVAAAARHHGVPVVVVAGEVRLSADRLREAGVVAAWSLLHRAGSLDAAISRAPALLAEIGRELPAVVARGGAA</sequence>
<dbReference type="Gene3D" id="3.40.50.10350">
    <property type="entry name" value="Glycerate kinase, domain 1"/>
    <property type="match status" value="1"/>
</dbReference>
<name>A0ABP7BIH0_9PSEU</name>
<dbReference type="PIRSF" id="PIRSF006078">
    <property type="entry name" value="GlxK"/>
    <property type="match status" value="1"/>
</dbReference>
<keyword evidence="6" id="KW-1185">Reference proteome</keyword>
<comment type="similarity">
    <text evidence="1 4">Belongs to the glycerate kinase type-1 family.</text>
</comment>
<dbReference type="InterPro" id="IPR004381">
    <property type="entry name" value="Glycerate_kinase"/>
</dbReference>
<proteinExistence type="inferred from homology"/>
<comment type="caution">
    <text evidence="5">The sequence shown here is derived from an EMBL/GenBank/DDBJ whole genome shotgun (WGS) entry which is preliminary data.</text>
</comment>
<dbReference type="InterPro" id="IPR018197">
    <property type="entry name" value="Glycerate_kinase_RE-like"/>
</dbReference>
<organism evidence="5 6">
    <name type="scientific">Lentzea roselyniae</name>
    <dbReference type="NCBI Taxonomy" id="531940"/>
    <lineage>
        <taxon>Bacteria</taxon>
        <taxon>Bacillati</taxon>
        <taxon>Actinomycetota</taxon>
        <taxon>Actinomycetes</taxon>
        <taxon>Pseudonocardiales</taxon>
        <taxon>Pseudonocardiaceae</taxon>
        <taxon>Lentzea</taxon>
    </lineage>
</organism>
<keyword evidence="3 4" id="KW-0418">Kinase</keyword>
<dbReference type="EMBL" id="BAABBE010000016">
    <property type="protein sequence ID" value="GAA3661817.1"/>
    <property type="molecule type" value="Genomic_DNA"/>
</dbReference>
<dbReference type="PANTHER" id="PTHR21599">
    <property type="entry name" value="GLYCERATE KINASE"/>
    <property type="match status" value="1"/>
</dbReference>
<dbReference type="GO" id="GO:0016301">
    <property type="term" value="F:kinase activity"/>
    <property type="evidence" value="ECO:0007669"/>
    <property type="project" value="UniProtKB-KW"/>
</dbReference>
<reference evidence="6" key="1">
    <citation type="journal article" date="2019" name="Int. J. Syst. Evol. Microbiol.">
        <title>The Global Catalogue of Microorganisms (GCM) 10K type strain sequencing project: providing services to taxonomists for standard genome sequencing and annotation.</title>
        <authorList>
            <consortium name="The Broad Institute Genomics Platform"/>
            <consortium name="The Broad Institute Genome Sequencing Center for Infectious Disease"/>
            <person name="Wu L."/>
            <person name="Ma J."/>
        </authorList>
    </citation>
    <scope>NUCLEOTIDE SEQUENCE [LARGE SCALE GENOMIC DNA]</scope>
    <source>
        <strain evidence="6">JCM 17494</strain>
    </source>
</reference>
<evidence type="ECO:0000256" key="1">
    <source>
        <dbReference type="ARBA" id="ARBA00006284"/>
    </source>
</evidence>
<dbReference type="RefSeq" id="WP_346132932.1">
    <property type="nucleotide sequence ID" value="NZ_BAABBE010000016.1"/>
</dbReference>
<dbReference type="PANTHER" id="PTHR21599:SF0">
    <property type="entry name" value="GLYCERATE KINASE"/>
    <property type="match status" value="1"/>
</dbReference>